<keyword evidence="4" id="KW-1185">Reference proteome</keyword>
<feature type="transmembrane region" description="Helical" evidence="2">
    <location>
        <begin position="108"/>
        <end position="127"/>
    </location>
</feature>
<feature type="transmembrane region" description="Helical" evidence="2">
    <location>
        <begin position="16"/>
        <end position="37"/>
    </location>
</feature>
<protein>
    <submittedName>
        <fullName evidence="3">DUF2254 domain-containing protein</fullName>
    </submittedName>
</protein>
<evidence type="ECO:0000313" key="3">
    <source>
        <dbReference type="EMBL" id="MBJ6128024.1"/>
    </source>
</evidence>
<keyword evidence="2" id="KW-1133">Transmembrane helix</keyword>
<name>A0ABS0Y6U2_9HYPH</name>
<dbReference type="InterPro" id="IPR018723">
    <property type="entry name" value="DUF2254_membrane"/>
</dbReference>
<feature type="transmembrane region" description="Helical" evidence="2">
    <location>
        <begin position="62"/>
        <end position="87"/>
    </location>
</feature>
<accession>A0ABS0Y6U2</accession>
<gene>
    <name evidence="3" type="ORF">JAO75_21725</name>
</gene>
<feature type="region of interest" description="Disordered" evidence="1">
    <location>
        <begin position="437"/>
        <end position="458"/>
    </location>
</feature>
<dbReference type="Proteomes" id="UP000620670">
    <property type="component" value="Unassembled WGS sequence"/>
</dbReference>
<comment type="caution">
    <text evidence="3">The sequence shown here is derived from an EMBL/GenBank/DDBJ whole genome shotgun (WGS) entry which is preliminary data.</text>
</comment>
<organism evidence="3 4">
    <name type="scientific">Microvirga splendida</name>
    <dbReference type="NCBI Taxonomy" id="2795727"/>
    <lineage>
        <taxon>Bacteria</taxon>
        <taxon>Pseudomonadati</taxon>
        <taxon>Pseudomonadota</taxon>
        <taxon>Alphaproteobacteria</taxon>
        <taxon>Hyphomicrobiales</taxon>
        <taxon>Methylobacteriaceae</taxon>
        <taxon>Microvirga</taxon>
    </lineage>
</organism>
<evidence type="ECO:0000313" key="4">
    <source>
        <dbReference type="Proteomes" id="UP000620670"/>
    </source>
</evidence>
<feature type="transmembrane region" description="Helical" evidence="2">
    <location>
        <begin position="147"/>
        <end position="167"/>
    </location>
</feature>
<keyword evidence="2" id="KW-0472">Membrane</keyword>
<keyword evidence="2" id="KW-0812">Transmembrane</keyword>
<sequence length="458" mass="50702">MLNWLLTIWDNLRTSLWLIPSGLSAVGVGLAATLLWVDAGNGFEDQAHWWINSGDGQDARNLISTLLTAVITMASMAFSVTVVAITLAANSYGPRLIRIFRSDLRTQIVLGIFSMTIVYNVIVLRSIHGNAPMPQVPHASVTVGTVLSLICVLALITFIQGVARLVVADEVVRRVRRELHDAVEDLPKLDGRPPEHASPDLPPDFDEKAEQIELPYGGYVQAIDYDEILEWTEKHDVVVRLDFRAGDFIVNGDKRVLVYPPTGEPMKVREEIGAFIVSGDERTPTQDLEFPIRHLVEVALRALSPGINDPFTATVVVDRLRAGLSEVMGRCLPAETVRDRAGRVRIHRQVTTYEGIFDAAFHQIRQAASTHPAVLIHMLEAIRRLAEHIRLEEQRDGLIRHAHLIKAAAERDVAEPADRNDVAHSFLKAIEACGKARAEAAAASEHSQERQHDQGQHG</sequence>
<evidence type="ECO:0000256" key="2">
    <source>
        <dbReference type="SAM" id="Phobius"/>
    </source>
</evidence>
<dbReference type="EMBL" id="JAELXT010000037">
    <property type="protein sequence ID" value="MBJ6128024.1"/>
    <property type="molecule type" value="Genomic_DNA"/>
</dbReference>
<evidence type="ECO:0000256" key="1">
    <source>
        <dbReference type="SAM" id="MobiDB-lite"/>
    </source>
</evidence>
<dbReference type="RefSeq" id="WP_199051284.1">
    <property type="nucleotide sequence ID" value="NZ_JAELXT010000037.1"/>
</dbReference>
<proteinExistence type="predicted"/>
<feature type="compositionally biased region" description="Basic and acidic residues" evidence="1">
    <location>
        <begin position="446"/>
        <end position="458"/>
    </location>
</feature>
<dbReference type="Pfam" id="PF10011">
    <property type="entry name" value="DUF2254"/>
    <property type="match status" value="1"/>
</dbReference>
<reference evidence="4" key="1">
    <citation type="submission" date="2020-12" db="EMBL/GenBank/DDBJ databases">
        <title>Hymenobacter sp.</title>
        <authorList>
            <person name="Kim M.K."/>
        </authorList>
    </citation>
    <scope>NUCLEOTIDE SEQUENCE [LARGE SCALE GENOMIC DNA]</scope>
    <source>
        <strain evidence="4">BT325</strain>
    </source>
</reference>